<gene>
    <name evidence="1" type="ORF">G3580_03715</name>
</gene>
<dbReference type="Proteomes" id="UP000501991">
    <property type="component" value="Chromosome"/>
</dbReference>
<dbReference type="EMBL" id="CP048836">
    <property type="protein sequence ID" value="QID16821.1"/>
    <property type="molecule type" value="Genomic_DNA"/>
</dbReference>
<accession>A0A6C1AZM8</accession>
<sequence length="289" mass="28030">MLHSNPLAAAVLGALGLLMASGLGAAESPLAGPALSAARLDAIRGGFELPDLKLKLSFGLERAVFVNGELVARTTLNLSQLRDTVAARVDAAIPDGAALQAQVQAQVAAQLASAGIATVVLPVRSAAEVVTPAGASAVEMRATPGAATGAATAQAGTASAQTAGAAAGQALADTGVSAAAAGSPGTTAVAGGTTASVTEAASGQRATVVSTVAPLPVAVIQNGAGNQVGPRVAAAVDSAAIATVIQNSLDNQQIQALTVVNASANSLQVLRAMNFGAAIRQGVIQSLRR</sequence>
<evidence type="ECO:0000313" key="1">
    <source>
        <dbReference type="EMBL" id="QID16821.1"/>
    </source>
</evidence>
<organism evidence="1 2">
    <name type="scientific">Nitrogeniibacter mangrovi</name>
    <dbReference type="NCBI Taxonomy" id="2016596"/>
    <lineage>
        <taxon>Bacteria</taxon>
        <taxon>Pseudomonadati</taxon>
        <taxon>Pseudomonadota</taxon>
        <taxon>Betaproteobacteria</taxon>
        <taxon>Rhodocyclales</taxon>
        <taxon>Zoogloeaceae</taxon>
        <taxon>Nitrogeniibacter</taxon>
    </lineage>
</organism>
<reference evidence="1 2" key="1">
    <citation type="submission" date="2020-02" db="EMBL/GenBank/DDBJ databases">
        <title>Nitrogenibacter mangrovi gen. nov., sp. nov. isolated from mangrove sediment, a denitrifying betaproteobacterium.</title>
        <authorList>
            <person name="Liao H."/>
            <person name="Tian Y."/>
        </authorList>
    </citation>
    <scope>NUCLEOTIDE SEQUENCE [LARGE SCALE GENOMIC DNA]</scope>
    <source>
        <strain evidence="1 2">M9-3-2</strain>
    </source>
</reference>
<keyword evidence="2" id="KW-1185">Reference proteome</keyword>
<evidence type="ECO:0000313" key="2">
    <source>
        <dbReference type="Proteomes" id="UP000501991"/>
    </source>
</evidence>
<name>A0A6C1AZM8_9RHOO</name>
<dbReference type="KEGG" id="azq:G3580_03715"/>
<dbReference type="RefSeq" id="WP_173763989.1">
    <property type="nucleotide sequence ID" value="NZ_CP048836.1"/>
</dbReference>
<dbReference type="AlphaFoldDB" id="A0A6C1AZM8"/>
<proteinExistence type="predicted"/>
<protein>
    <submittedName>
        <fullName evidence="1">Uncharacterized protein</fullName>
    </submittedName>
</protein>